<dbReference type="PROSITE" id="PS51007">
    <property type="entry name" value="CYTC"/>
    <property type="match status" value="2"/>
</dbReference>
<gene>
    <name evidence="12" type="primary">SO4666</name>
    <name evidence="12" type="ordered locus">PBPRA3501</name>
</gene>
<dbReference type="GO" id="GO:0009055">
    <property type="term" value="F:electron transfer activity"/>
    <property type="evidence" value="ECO:0007669"/>
    <property type="project" value="InterPro"/>
</dbReference>
<dbReference type="HOGENOM" id="CLU_076280_2_1_6"/>
<evidence type="ECO:0000256" key="2">
    <source>
        <dbReference type="ARBA" id="ARBA00022448"/>
    </source>
</evidence>
<evidence type="ECO:0000256" key="9">
    <source>
        <dbReference type="PIRSR" id="PIRSR000005-2"/>
    </source>
</evidence>
<dbReference type="AlphaFoldDB" id="Q6LLQ6"/>
<feature type="domain" description="Cytochrome c" evidence="11">
    <location>
        <begin position="127"/>
        <end position="218"/>
    </location>
</feature>
<reference evidence="13" key="1">
    <citation type="journal article" date="2005" name="Science">
        <title>Life at depth: Photobacterium profundum genome sequence and expression analysis.</title>
        <authorList>
            <person name="Vezzi A."/>
            <person name="Campanaro S."/>
            <person name="D'Angelo M."/>
            <person name="Simonato F."/>
            <person name="Vitulo N."/>
            <person name="Lauro F.M."/>
            <person name="Cestaro A."/>
            <person name="Malacrida G."/>
            <person name="Simionati B."/>
            <person name="Cannata N."/>
            <person name="Romualdi C."/>
            <person name="Bartlett D.H."/>
            <person name="Valle G."/>
        </authorList>
    </citation>
    <scope>NUCLEOTIDE SEQUENCE [LARGE SCALE GENOMIC DNA]</scope>
    <source>
        <strain evidence="13">ATCC BAA-1253 / SS9</strain>
    </source>
</reference>
<evidence type="ECO:0000256" key="7">
    <source>
        <dbReference type="ARBA" id="ARBA00023004"/>
    </source>
</evidence>
<dbReference type="KEGG" id="ppr:PBPRA3501"/>
<feature type="binding site" description="axial binding residue" evidence="9">
    <location>
        <position position="195"/>
    </location>
    <ligand>
        <name>heme c</name>
        <dbReference type="ChEBI" id="CHEBI:61717"/>
        <label>2</label>
    </ligand>
    <ligandPart>
        <name>Fe</name>
        <dbReference type="ChEBI" id="CHEBI:18248"/>
    </ligandPart>
</feature>
<dbReference type="InterPro" id="IPR009056">
    <property type="entry name" value="Cyt_c-like_dom"/>
</dbReference>
<keyword evidence="7 9" id="KW-0408">Iron</keyword>
<dbReference type="eggNOG" id="COG2863">
    <property type="taxonomic scope" value="Bacteria"/>
</dbReference>
<evidence type="ECO:0000256" key="3">
    <source>
        <dbReference type="ARBA" id="ARBA00022617"/>
    </source>
</evidence>
<keyword evidence="6" id="KW-0249">Electron transport</keyword>
<feature type="binding site" description="axial binding residue" evidence="9">
    <location>
        <position position="152"/>
    </location>
    <ligand>
        <name>heme c</name>
        <dbReference type="ChEBI" id="CHEBI:61717"/>
        <label>2</label>
    </ligand>
    <ligandPart>
        <name>Fe</name>
        <dbReference type="ChEBI" id="CHEBI:18248"/>
    </ligandPart>
</feature>
<keyword evidence="3 8" id="KW-0349">Heme</keyword>
<dbReference type="PANTHER" id="PTHR33751:SF9">
    <property type="entry name" value="CYTOCHROME C4"/>
    <property type="match status" value="1"/>
</dbReference>
<dbReference type="PIRSF" id="PIRSF000005">
    <property type="entry name" value="Cytochrome_c4"/>
    <property type="match status" value="1"/>
</dbReference>
<feature type="binding site" description="axial binding residue" evidence="9">
    <location>
        <position position="95"/>
    </location>
    <ligand>
        <name>heme c</name>
        <dbReference type="ChEBI" id="CHEBI:61717"/>
        <label>1</label>
    </ligand>
    <ligandPart>
        <name>Fe</name>
        <dbReference type="ChEBI" id="CHEBI:18248"/>
    </ligandPart>
</feature>
<evidence type="ECO:0000256" key="1">
    <source>
        <dbReference type="ARBA" id="ARBA00004418"/>
    </source>
</evidence>
<proteinExistence type="predicted"/>
<keyword evidence="4 9" id="KW-0479">Metal-binding</keyword>
<feature type="binding site" description="axial binding residue" evidence="9">
    <location>
        <position position="49"/>
    </location>
    <ligand>
        <name>heme c</name>
        <dbReference type="ChEBI" id="CHEBI:61717"/>
        <label>1</label>
    </ligand>
    <ligandPart>
        <name>Fe</name>
        <dbReference type="ChEBI" id="CHEBI:18248"/>
    </ligandPart>
</feature>
<feature type="signal peptide" evidence="10">
    <location>
        <begin position="1"/>
        <end position="31"/>
    </location>
</feature>
<dbReference type="STRING" id="298386.PBPRA3501"/>
<evidence type="ECO:0000256" key="4">
    <source>
        <dbReference type="ARBA" id="ARBA00022723"/>
    </source>
</evidence>
<evidence type="ECO:0000256" key="10">
    <source>
        <dbReference type="SAM" id="SignalP"/>
    </source>
</evidence>
<evidence type="ECO:0000256" key="5">
    <source>
        <dbReference type="ARBA" id="ARBA00022764"/>
    </source>
</evidence>
<protein>
    <submittedName>
        <fullName evidence="12">Cytochrome c4</fullName>
    </submittedName>
</protein>
<keyword evidence="5" id="KW-0574">Periplasm</keyword>
<dbReference type="Pfam" id="PF00034">
    <property type="entry name" value="Cytochrom_C"/>
    <property type="match status" value="2"/>
</dbReference>
<feature type="binding site" description="covalent" evidence="8">
    <location>
        <position position="148"/>
    </location>
    <ligand>
        <name>heme c</name>
        <dbReference type="ChEBI" id="CHEBI:61717"/>
        <label>2</label>
    </ligand>
</feature>
<comment type="subcellular location">
    <subcellularLocation>
        <location evidence="1">Periplasm</location>
    </subcellularLocation>
</comment>
<dbReference type="GO" id="GO:0005506">
    <property type="term" value="F:iron ion binding"/>
    <property type="evidence" value="ECO:0007669"/>
    <property type="project" value="InterPro"/>
</dbReference>
<dbReference type="GO" id="GO:0042597">
    <property type="term" value="C:periplasmic space"/>
    <property type="evidence" value="ECO:0007669"/>
    <property type="project" value="UniProtKB-SubCell"/>
</dbReference>
<keyword evidence="10" id="KW-0732">Signal</keyword>
<feature type="chain" id="PRO_5004276078" evidence="10">
    <location>
        <begin position="32"/>
        <end position="218"/>
    </location>
</feature>
<dbReference type="GO" id="GO:0020037">
    <property type="term" value="F:heme binding"/>
    <property type="evidence" value="ECO:0007669"/>
    <property type="project" value="InterPro"/>
</dbReference>
<dbReference type="InterPro" id="IPR024167">
    <property type="entry name" value="Cytochrome_c4-like"/>
</dbReference>
<feature type="binding site" description="covalent" evidence="8">
    <location>
        <position position="48"/>
    </location>
    <ligand>
        <name>heme c</name>
        <dbReference type="ChEBI" id="CHEBI:61717"/>
        <label>1</label>
    </ligand>
</feature>
<dbReference type="Gene3D" id="1.10.760.10">
    <property type="entry name" value="Cytochrome c-like domain"/>
    <property type="match status" value="2"/>
</dbReference>
<keyword evidence="13" id="KW-1185">Reference proteome</keyword>
<keyword evidence="2" id="KW-0813">Transport</keyword>
<accession>Q6LLQ6</accession>
<dbReference type="InterPro" id="IPR036909">
    <property type="entry name" value="Cyt_c-like_dom_sf"/>
</dbReference>
<dbReference type="EMBL" id="CR378674">
    <property type="protein sequence ID" value="CAG21772.1"/>
    <property type="molecule type" value="Genomic_DNA"/>
</dbReference>
<feature type="domain" description="Cytochrome c" evidence="11">
    <location>
        <begin position="33"/>
        <end position="118"/>
    </location>
</feature>
<evidence type="ECO:0000313" key="12">
    <source>
        <dbReference type="EMBL" id="CAG21772.1"/>
    </source>
</evidence>
<dbReference type="PANTHER" id="PTHR33751">
    <property type="entry name" value="CBB3-TYPE CYTOCHROME C OXIDASE SUBUNIT FIXP"/>
    <property type="match status" value="1"/>
</dbReference>
<organism evidence="12 13">
    <name type="scientific">Photobacterium profundum (strain SS9)</name>
    <dbReference type="NCBI Taxonomy" id="298386"/>
    <lineage>
        <taxon>Bacteria</taxon>
        <taxon>Pseudomonadati</taxon>
        <taxon>Pseudomonadota</taxon>
        <taxon>Gammaproteobacteria</taxon>
        <taxon>Vibrionales</taxon>
        <taxon>Vibrionaceae</taxon>
        <taxon>Photobacterium</taxon>
    </lineage>
</organism>
<name>Q6LLQ6_PHOPR</name>
<feature type="binding site" description="covalent" evidence="8">
    <location>
        <position position="151"/>
    </location>
    <ligand>
        <name>heme c</name>
        <dbReference type="ChEBI" id="CHEBI:61717"/>
        <label>2</label>
    </ligand>
</feature>
<dbReference type="PROSITE" id="PS51257">
    <property type="entry name" value="PROKAR_LIPOPROTEIN"/>
    <property type="match status" value="1"/>
</dbReference>
<dbReference type="InterPro" id="IPR050597">
    <property type="entry name" value="Cytochrome_c_Oxidase_Subunit"/>
</dbReference>
<feature type="binding site" description="covalent" evidence="8">
    <location>
        <position position="45"/>
    </location>
    <ligand>
        <name>heme c</name>
        <dbReference type="ChEBI" id="CHEBI:61717"/>
        <label>1</label>
    </ligand>
</feature>
<dbReference type="InterPro" id="IPR008168">
    <property type="entry name" value="Cyt_C_IC"/>
</dbReference>
<evidence type="ECO:0000256" key="8">
    <source>
        <dbReference type="PIRSR" id="PIRSR000005-1"/>
    </source>
</evidence>
<evidence type="ECO:0000256" key="6">
    <source>
        <dbReference type="ARBA" id="ARBA00022982"/>
    </source>
</evidence>
<dbReference type="Proteomes" id="UP000000593">
    <property type="component" value="Chromosome 1"/>
</dbReference>
<comment type="PTM">
    <text evidence="8">Binds 2 heme c groups covalently per subunit.</text>
</comment>
<dbReference type="SUPFAM" id="SSF46626">
    <property type="entry name" value="Cytochrome c"/>
    <property type="match status" value="2"/>
</dbReference>
<dbReference type="PRINTS" id="PR00605">
    <property type="entry name" value="CYTCHROMECIC"/>
</dbReference>
<sequence>MWYWKLYNYKRNVMKKLVLILALLASCSVWAQGDAEAGKAKAATCAACHGADGNSIMAQYPKIAGQHPGYIEKQLKDFKLAMTTGGTQGRNDPVMGGMVMALSEEDMSDLAAYFSSLPISENVTPESSIEVGKQLYNVGDAERGIASCTACHGPRGNGTSLSGFPKISGQNAEYIKLQLEKFRSAQRNNDMNSMMQLVAAKLSDDEITSLSQYVGGLH</sequence>
<evidence type="ECO:0000313" key="13">
    <source>
        <dbReference type="Proteomes" id="UP000000593"/>
    </source>
</evidence>
<evidence type="ECO:0000259" key="11">
    <source>
        <dbReference type="PROSITE" id="PS51007"/>
    </source>
</evidence>